<comment type="caution">
    <text evidence="15">The sequence shown here is derived from an EMBL/GenBank/DDBJ whole genome shotgun (WGS) entry which is preliminary data.</text>
</comment>
<keyword evidence="7" id="KW-0645">Protease</keyword>
<keyword evidence="8" id="KW-0067">ATP-binding</keyword>
<dbReference type="InterPro" id="IPR003439">
    <property type="entry name" value="ABC_transporter-like_ATP-bd"/>
</dbReference>
<dbReference type="GO" id="GO:0015421">
    <property type="term" value="F:ABC-type oligopeptide transporter activity"/>
    <property type="evidence" value="ECO:0007669"/>
    <property type="project" value="TreeGrafter"/>
</dbReference>
<dbReference type="PROSITE" id="PS50990">
    <property type="entry name" value="PEPTIDASE_C39"/>
    <property type="match status" value="1"/>
</dbReference>
<feature type="transmembrane region" description="Helical" evidence="11">
    <location>
        <begin position="303"/>
        <end position="321"/>
    </location>
</feature>
<dbReference type="Pfam" id="PF00005">
    <property type="entry name" value="ABC_tran"/>
    <property type="match status" value="1"/>
</dbReference>
<evidence type="ECO:0000259" key="13">
    <source>
        <dbReference type="PROSITE" id="PS50929"/>
    </source>
</evidence>
<feature type="domain" description="Peptidase C39" evidence="14">
    <location>
        <begin position="15"/>
        <end position="136"/>
    </location>
</feature>
<feature type="domain" description="ABC transmembrane type-1" evidence="13">
    <location>
        <begin position="166"/>
        <end position="447"/>
    </location>
</feature>
<dbReference type="SUPFAM" id="SSF52540">
    <property type="entry name" value="P-loop containing nucleoside triphosphate hydrolases"/>
    <property type="match status" value="1"/>
</dbReference>
<evidence type="ECO:0000256" key="1">
    <source>
        <dbReference type="ARBA" id="ARBA00004651"/>
    </source>
</evidence>
<dbReference type="Gene3D" id="3.40.50.300">
    <property type="entry name" value="P-loop containing nucleotide triphosphate hydrolases"/>
    <property type="match status" value="1"/>
</dbReference>
<feature type="transmembrane region" description="Helical" evidence="11">
    <location>
        <begin position="394"/>
        <end position="411"/>
    </location>
</feature>
<evidence type="ECO:0000259" key="12">
    <source>
        <dbReference type="PROSITE" id="PS50893"/>
    </source>
</evidence>
<dbReference type="PROSITE" id="PS00211">
    <property type="entry name" value="ABC_TRANSPORTER_1"/>
    <property type="match status" value="1"/>
</dbReference>
<keyword evidence="3" id="KW-1003">Cell membrane</keyword>
<dbReference type="EMBL" id="NPBV01000001">
    <property type="protein sequence ID" value="PAD23143.1"/>
    <property type="molecule type" value="Genomic_DNA"/>
</dbReference>
<proteinExistence type="predicted"/>
<dbReference type="InterPro" id="IPR005074">
    <property type="entry name" value="Peptidase_C39"/>
</dbReference>
<dbReference type="CDD" id="cd18555">
    <property type="entry name" value="ABC_6TM_T1SS_like"/>
    <property type="match status" value="1"/>
</dbReference>
<dbReference type="CDD" id="cd02425">
    <property type="entry name" value="Peptidase_C39F"/>
    <property type="match status" value="1"/>
</dbReference>
<keyword evidence="4 11" id="KW-0812">Transmembrane</keyword>
<dbReference type="PANTHER" id="PTHR43394">
    <property type="entry name" value="ATP-DEPENDENT PERMEASE MDL1, MITOCHONDRIAL"/>
    <property type="match status" value="1"/>
</dbReference>
<dbReference type="SUPFAM" id="SSF90123">
    <property type="entry name" value="ABC transporter transmembrane region"/>
    <property type="match status" value="1"/>
</dbReference>
<dbReference type="GO" id="GO:0005524">
    <property type="term" value="F:ATP binding"/>
    <property type="evidence" value="ECO:0007669"/>
    <property type="project" value="UniProtKB-KW"/>
</dbReference>
<dbReference type="GO" id="GO:0008234">
    <property type="term" value="F:cysteine-type peptidase activity"/>
    <property type="evidence" value="ECO:0007669"/>
    <property type="project" value="UniProtKB-KW"/>
</dbReference>
<organism evidence="15 16">
    <name type="scientific">Terribacillus saccharophilus</name>
    <dbReference type="NCBI Taxonomy" id="361277"/>
    <lineage>
        <taxon>Bacteria</taxon>
        <taxon>Bacillati</taxon>
        <taxon>Bacillota</taxon>
        <taxon>Bacilli</taxon>
        <taxon>Bacillales</taxon>
        <taxon>Bacillaceae</taxon>
        <taxon>Terribacillus</taxon>
    </lineage>
</organism>
<dbReference type="Pfam" id="PF00664">
    <property type="entry name" value="ABC_membrane"/>
    <property type="match status" value="1"/>
</dbReference>
<dbReference type="SMART" id="SM00382">
    <property type="entry name" value="AAA"/>
    <property type="match status" value="1"/>
</dbReference>
<dbReference type="InterPro" id="IPR003593">
    <property type="entry name" value="AAA+_ATPase"/>
</dbReference>
<evidence type="ECO:0000256" key="7">
    <source>
        <dbReference type="ARBA" id="ARBA00022807"/>
    </source>
</evidence>
<dbReference type="InterPro" id="IPR039421">
    <property type="entry name" value="Type_1_exporter"/>
</dbReference>
<evidence type="ECO:0000313" key="15">
    <source>
        <dbReference type="EMBL" id="PAD23143.1"/>
    </source>
</evidence>
<evidence type="ECO:0000256" key="2">
    <source>
        <dbReference type="ARBA" id="ARBA00022448"/>
    </source>
</evidence>
<dbReference type="RefSeq" id="WP_095260236.1">
    <property type="nucleotide sequence ID" value="NZ_NPBV01000001.1"/>
</dbReference>
<dbReference type="InterPro" id="IPR017871">
    <property type="entry name" value="ABC_transporter-like_CS"/>
</dbReference>
<evidence type="ECO:0000256" key="5">
    <source>
        <dbReference type="ARBA" id="ARBA00022741"/>
    </source>
</evidence>
<evidence type="ECO:0000256" key="3">
    <source>
        <dbReference type="ARBA" id="ARBA00022475"/>
    </source>
</evidence>
<gene>
    <name evidence="15" type="ORF">CHH64_00570</name>
</gene>
<keyword evidence="2" id="KW-0813">Transport</keyword>
<dbReference type="PROSITE" id="PS50893">
    <property type="entry name" value="ABC_TRANSPORTER_2"/>
    <property type="match status" value="1"/>
</dbReference>
<feature type="transmembrane region" description="Helical" evidence="11">
    <location>
        <begin position="206"/>
        <end position="230"/>
    </location>
</feature>
<dbReference type="Proteomes" id="UP000216013">
    <property type="component" value="Unassembled WGS sequence"/>
</dbReference>
<dbReference type="PANTHER" id="PTHR43394:SF1">
    <property type="entry name" value="ATP-BINDING CASSETTE SUB-FAMILY B MEMBER 10, MITOCHONDRIAL"/>
    <property type="match status" value="1"/>
</dbReference>
<dbReference type="AlphaFoldDB" id="A0A268AG81"/>
<dbReference type="InterPro" id="IPR033839">
    <property type="entry name" value="Lacticin_481_peptidase"/>
</dbReference>
<dbReference type="Pfam" id="PF03412">
    <property type="entry name" value="Peptidase_C39"/>
    <property type="match status" value="1"/>
</dbReference>
<sequence>MRKSKRKFKVPFIEQMNQSECGICCLNMVLSYYNYNVDLHELRNHFGNGRDGLELLKIKQFAAEKGFDSKAVKMSVDMFYEQKFPYPAIAFFDQKHYVIIEKVKGKNFFILDPAHGKLKLNEQEFNRRFSNYILFLQPNDSFKMLKKQADESIWKKLIYPYKKILVLIFICSLLLQGISIGIPILIQNVIDSIITYNQTELLKMFAITFLIVILLQVLLTAIKNSILVIFQSRMDFGLMDNFINHLFKLPLSFFETRSRGDLIYRANSNVRIREFLSQNIISSIINVFLVIFVFVYMLTQSTLLALTLLSIGLLQICIVLLSKKRLNILTQSEIVNQTNISGYMTEVLGGVSTIKSLGIETQIYHKWDTLFNKQIRSTKEKEYFKIKIDSINNLLNFSAPILILLLGIYQVTNGTISLGTLFAFQSLSMSFLSPLSSIIMVVGDLITIETLINRINDILKTQTEDNNLNAENVNLKGNIELQNVSFKYHKSGEEILNNISLKIEAGEKVGIVGKSGSGKSTLASLLVGLYSPSTGDIYFDGLNYNSINKTDFRNKIGVVLQENFLFNRSIYENIIIHKPKTSITDVEWAIKCADLEDDIKKLPMGIHTKISETGTNFSGGQKQRIALARALVGKPAIFLLDEATSALDSITESNIERNIQDLNCTRVVIAHRMSTIVDADKIVVLDNGCIVAEGTHEELIDSSNHYQELYHRSLQSKIPMVN</sequence>
<keyword evidence="5" id="KW-0547">Nucleotide-binding</keyword>
<feature type="transmembrane region" description="Helical" evidence="11">
    <location>
        <begin position="275"/>
        <end position="297"/>
    </location>
</feature>
<evidence type="ECO:0000256" key="6">
    <source>
        <dbReference type="ARBA" id="ARBA00022801"/>
    </source>
</evidence>
<dbReference type="Gene3D" id="3.90.70.10">
    <property type="entry name" value="Cysteine proteinases"/>
    <property type="match status" value="1"/>
</dbReference>
<evidence type="ECO:0000256" key="10">
    <source>
        <dbReference type="ARBA" id="ARBA00023136"/>
    </source>
</evidence>
<dbReference type="FunFam" id="3.40.50.300:FF:000299">
    <property type="entry name" value="ABC transporter ATP-binding protein/permease"/>
    <property type="match status" value="1"/>
</dbReference>
<dbReference type="PROSITE" id="PS50929">
    <property type="entry name" value="ABC_TM1F"/>
    <property type="match status" value="1"/>
</dbReference>
<dbReference type="GO" id="GO:0006508">
    <property type="term" value="P:proteolysis"/>
    <property type="evidence" value="ECO:0007669"/>
    <property type="project" value="InterPro"/>
</dbReference>
<accession>A0A268AG81</accession>
<dbReference type="Gene3D" id="1.20.1560.10">
    <property type="entry name" value="ABC transporter type 1, transmembrane domain"/>
    <property type="match status" value="1"/>
</dbReference>
<keyword evidence="7" id="KW-0788">Thiol protease</keyword>
<dbReference type="InterPro" id="IPR036640">
    <property type="entry name" value="ABC1_TM_sf"/>
</dbReference>
<evidence type="ECO:0000313" key="16">
    <source>
        <dbReference type="Proteomes" id="UP000216013"/>
    </source>
</evidence>
<reference evidence="15 16" key="1">
    <citation type="submission" date="2017-07" db="EMBL/GenBank/DDBJ databases">
        <title>Isolation and whole genome analysis of endospore-forming bacteria from heroin.</title>
        <authorList>
            <person name="Kalinowski J."/>
            <person name="Ahrens B."/>
            <person name="Al-Dilaimi A."/>
            <person name="Winkler A."/>
            <person name="Wibberg D."/>
            <person name="Schleenbecker U."/>
            <person name="Ruckert C."/>
            <person name="Wolfel R."/>
            <person name="Grass G."/>
        </authorList>
    </citation>
    <scope>NUCLEOTIDE SEQUENCE [LARGE SCALE GENOMIC DNA]</scope>
    <source>
        <strain evidence="15 16">7528</strain>
    </source>
</reference>
<keyword evidence="9 11" id="KW-1133">Transmembrane helix</keyword>
<evidence type="ECO:0000256" key="11">
    <source>
        <dbReference type="SAM" id="Phobius"/>
    </source>
</evidence>
<feature type="transmembrane region" description="Helical" evidence="11">
    <location>
        <begin position="431"/>
        <end position="452"/>
    </location>
</feature>
<name>A0A268AG81_9BACI</name>
<dbReference type="GO" id="GO:0016887">
    <property type="term" value="F:ATP hydrolysis activity"/>
    <property type="evidence" value="ECO:0007669"/>
    <property type="project" value="InterPro"/>
</dbReference>
<keyword evidence="10 11" id="KW-0472">Membrane</keyword>
<evidence type="ECO:0000256" key="4">
    <source>
        <dbReference type="ARBA" id="ARBA00022692"/>
    </source>
</evidence>
<feature type="transmembrane region" description="Helical" evidence="11">
    <location>
        <begin position="164"/>
        <end position="186"/>
    </location>
</feature>
<keyword evidence="6" id="KW-0378">Hydrolase</keyword>
<protein>
    <submittedName>
        <fullName evidence="15">Uncharacterized protein</fullName>
    </submittedName>
</protein>
<dbReference type="InterPro" id="IPR027417">
    <property type="entry name" value="P-loop_NTPase"/>
</dbReference>
<evidence type="ECO:0000256" key="9">
    <source>
        <dbReference type="ARBA" id="ARBA00022989"/>
    </source>
</evidence>
<evidence type="ECO:0000256" key="8">
    <source>
        <dbReference type="ARBA" id="ARBA00022840"/>
    </source>
</evidence>
<dbReference type="GO" id="GO:0005886">
    <property type="term" value="C:plasma membrane"/>
    <property type="evidence" value="ECO:0007669"/>
    <property type="project" value="UniProtKB-SubCell"/>
</dbReference>
<comment type="subcellular location">
    <subcellularLocation>
        <location evidence="1">Cell membrane</location>
        <topology evidence="1">Multi-pass membrane protein</topology>
    </subcellularLocation>
</comment>
<evidence type="ECO:0000259" key="14">
    <source>
        <dbReference type="PROSITE" id="PS50990"/>
    </source>
</evidence>
<feature type="domain" description="ABC transporter" evidence="12">
    <location>
        <begin position="479"/>
        <end position="712"/>
    </location>
</feature>
<dbReference type="InterPro" id="IPR011527">
    <property type="entry name" value="ABC1_TM_dom"/>
</dbReference>